<reference evidence="5 6" key="1">
    <citation type="submission" date="2018-08" db="EMBL/GenBank/DDBJ databases">
        <title>Aphanomyces genome sequencing and annotation.</title>
        <authorList>
            <person name="Minardi D."/>
            <person name="Oidtmann B."/>
            <person name="Van Der Giezen M."/>
            <person name="Studholme D.J."/>
        </authorList>
    </citation>
    <scope>NUCLEOTIDE SEQUENCE [LARGE SCALE GENOMIC DNA]</scope>
    <source>
        <strain evidence="3 5">Kv</strain>
        <strain evidence="4 6">Yx</strain>
    </source>
</reference>
<protein>
    <recommendedName>
        <fullName evidence="7">RxLR effector protein</fullName>
    </recommendedName>
</protein>
<evidence type="ECO:0000313" key="3">
    <source>
        <dbReference type="EMBL" id="RHY02766.1"/>
    </source>
</evidence>
<feature type="signal peptide" evidence="2">
    <location>
        <begin position="1"/>
        <end position="23"/>
    </location>
</feature>
<keyword evidence="2" id="KW-0732">Signal</keyword>
<evidence type="ECO:0000313" key="6">
    <source>
        <dbReference type="Proteomes" id="UP000266239"/>
    </source>
</evidence>
<dbReference type="AlphaFoldDB" id="A0A397B8D4"/>
<feature type="chain" id="PRO_5036074334" description="RxLR effector protein" evidence="2">
    <location>
        <begin position="24"/>
        <end position="78"/>
    </location>
</feature>
<name>A0A397B8D4_APHAT</name>
<dbReference type="EMBL" id="QUSZ01007365">
    <property type="protein sequence ID" value="RHY02766.1"/>
    <property type="molecule type" value="Genomic_DNA"/>
</dbReference>
<dbReference type="Proteomes" id="UP000266239">
    <property type="component" value="Unassembled WGS sequence"/>
</dbReference>
<accession>A0A397B8D4</accession>
<comment type="caution">
    <text evidence="4">The sequence shown here is derived from an EMBL/GenBank/DDBJ whole genome shotgun (WGS) entry which is preliminary data.</text>
</comment>
<feature type="region of interest" description="Disordered" evidence="1">
    <location>
        <begin position="27"/>
        <end position="47"/>
    </location>
</feature>
<proteinExistence type="predicted"/>
<dbReference type="Proteomes" id="UP000265427">
    <property type="component" value="Unassembled WGS sequence"/>
</dbReference>
<sequence>MCPLRYILLALSLIVAFIGLSQATLEADEASSSAGDDDTTTDGSKAAKKSKFQTLVDMLSGRYLLNAYYGAPTAVKVD</sequence>
<evidence type="ECO:0000313" key="4">
    <source>
        <dbReference type="EMBL" id="RHY16635.1"/>
    </source>
</evidence>
<evidence type="ECO:0000256" key="1">
    <source>
        <dbReference type="SAM" id="MobiDB-lite"/>
    </source>
</evidence>
<organism evidence="4 6">
    <name type="scientific">Aphanomyces astaci</name>
    <name type="common">Crayfish plague agent</name>
    <dbReference type="NCBI Taxonomy" id="112090"/>
    <lineage>
        <taxon>Eukaryota</taxon>
        <taxon>Sar</taxon>
        <taxon>Stramenopiles</taxon>
        <taxon>Oomycota</taxon>
        <taxon>Saprolegniomycetes</taxon>
        <taxon>Saprolegniales</taxon>
        <taxon>Verrucalvaceae</taxon>
        <taxon>Aphanomyces</taxon>
    </lineage>
</organism>
<dbReference type="EMBL" id="QUTA01005231">
    <property type="protein sequence ID" value="RHY16635.1"/>
    <property type="molecule type" value="Genomic_DNA"/>
</dbReference>
<evidence type="ECO:0008006" key="7">
    <source>
        <dbReference type="Google" id="ProtNLM"/>
    </source>
</evidence>
<evidence type="ECO:0000313" key="5">
    <source>
        <dbReference type="Proteomes" id="UP000265427"/>
    </source>
</evidence>
<evidence type="ECO:0000256" key="2">
    <source>
        <dbReference type="SAM" id="SignalP"/>
    </source>
</evidence>
<dbReference type="VEuPathDB" id="FungiDB:H257_12230"/>
<gene>
    <name evidence="4" type="ORF">DYB25_001007</name>
    <name evidence="3" type="ORF">DYB36_008181</name>
</gene>